<organism evidence="1 2">
    <name type="scientific">Byssothecium circinans</name>
    <dbReference type="NCBI Taxonomy" id="147558"/>
    <lineage>
        <taxon>Eukaryota</taxon>
        <taxon>Fungi</taxon>
        <taxon>Dikarya</taxon>
        <taxon>Ascomycota</taxon>
        <taxon>Pezizomycotina</taxon>
        <taxon>Dothideomycetes</taxon>
        <taxon>Pleosporomycetidae</taxon>
        <taxon>Pleosporales</taxon>
        <taxon>Massarineae</taxon>
        <taxon>Massarinaceae</taxon>
        <taxon>Byssothecium</taxon>
    </lineage>
</organism>
<gene>
    <name evidence="1" type="ORF">CC80DRAFT_487585</name>
</gene>
<accession>A0A6A5UE47</accession>
<evidence type="ECO:0000313" key="1">
    <source>
        <dbReference type="EMBL" id="KAF1963191.1"/>
    </source>
</evidence>
<name>A0A6A5UE47_9PLEO</name>
<dbReference type="EMBL" id="ML976978">
    <property type="protein sequence ID" value="KAF1963191.1"/>
    <property type="molecule type" value="Genomic_DNA"/>
</dbReference>
<proteinExistence type="predicted"/>
<keyword evidence="2" id="KW-1185">Reference proteome</keyword>
<reference evidence="1" key="1">
    <citation type="journal article" date="2020" name="Stud. Mycol.">
        <title>101 Dothideomycetes genomes: a test case for predicting lifestyles and emergence of pathogens.</title>
        <authorList>
            <person name="Haridas S."/>
            <person name="Albert R."/>
            <person name="Binder M."/>
            <person name="Bloem J."/>
            <person name="Labutti K."/>
            <person name="Salamov A."/>
            <person name="Andreopoulos B."/>
            <person name="Baker S."/>
            <person name="Barry K."/>
            <person name="Bills G."/>
            <person name="Bluhm B."/>
            <person name="Cannon C."/>
            <person name="Castanera R."/>
            <person name="Culley D."/>
            <person name="Daum C."/>
            <person name="Ezra D."/>
            <person name="Gonzalez J."/>
            <person name="Henrissat B."/>
            <person name="Kuo A."/>
            <person name="Liang C."/>
            <person name="Lipzen A."/>
            <person name="Lutzoni F."/>
            <person name="Magnuson J."/>
            <person name="Mondo S."/>
            <person name="Nolan M."/>
            <person name="Ohm R."/>
            <person name="Pangilinan J."/>
            <person name="Park H.-J."/>
            <person name="Ramirez L."/>
            <person name="Alfaro M."/>
            <person name="Sun H."/>
            <person name="Tritt A."/>
            <person name="Yoshinaga Y."/>
            <person name="Zwiers L.-H."/>
            <person name="Turgeon B."/>
            <person name="Goodwin S."/>
            <person name="Spatafora J."/>
            <person name="Crous P."/>
            <person name="Grigoriev I."/>
        </authorList>
    </citation>
    <scope>NUCLEOTIDE SEQUENCE</scope>
    <source>
        <strain evidence="1">CBS 675.92</strain>
    </source>
</reference>
<dbReference type="Proteomes" id="UP000800035">
    <property type="component" value="Unassembled WGS sequence"/>
</dbReference>
<dbReference type="AlphaFoldDB" id="A0A6A5UE47"/>
<protein>
    <submittedName>
        <fullName evidence="1">Uncharacterized protein</fullName>
    </submittedName>
</protein>
<feature type="non-terminal residue" evidence="1">
    <location>
        <position position="99"/>
    </location>
</feature>
<sequence length="99" mass="10918">MSKTLKDDRSIASTTKAPHHRIVSIDNPLPSIYSTVQYSTIRNTHALTATPISIHRIVVPTAYTCAARPLVRSPPTAKAALSIDRSTVKPYYLPTYLRA</sequence>
<evidence type="ECO:0000313" key="2">
    <source>
        <dbReference type="Proteomes" id="UP000800035"/>
    </source>
</evidence>